<dbReference type="EMBL" id="UINC01183813">
    <property type="protein sequence ID" value="SVD94741.1"/>
    <property type="molecule type" value="Genomic_DNA"/>
</dbReference>
<proteinExistence type="predicted"/>
<sequence length="45" mass="5521">VAWWYASDPYLTIYISWQDLFHPMPLIESYHWVFGREIVILGDEY</sequence>
<feature type="non-terminal residue" evidence="1">
    <location>
        <position position="1"/>
    </location>
</feature>
<accession>A0A382ZGX8</accession>
<name>A0A382ZGX8_9ZZZZ</name>
<evidence type="ECO:0000313" key="1">
    <source>
        <dbReference type="EMBL" id="SVD94741.1"/>
    </source>
</evidence>
<organism evidence="1">
    <name type="scientific">marine metagenome</name>
    <dbReference type="NCBI Taxonomy" id="408172"/>
    <lineage>
        <taxon>unclassified sequences</taxon>
        <taxon>metagenomes</taxon>
        <taxon>ecological metagenomes</taxon>
    </lineage>
</organism>
<protein>
    <submittedName>
        <fullName evidence="1">Uncharacterized protein</fullName>
    </submittedName>
</protein>
<dbReference type="AlphaFoldDB" id="A0A382ZGX8"/>
<gene>
    <name evidence="1" type="ORF">METZ01_LOCUS447595</name>
</gene>
<reference evidence="1" key="1">
    <citation type="submission" date="2018-05" db="EMBL/GenBank/DDBJ databases">
        <authorList>
            <person name="Lanie J.A."/>
            <person name="Ng W.-L."/>
            <person name="Kazmierczak K.M."/>
            <person name="Andrzejewski T.M."/>
            <person name="Davidsen T.M."/>
            <person name="Wayne K.J."/>
            <person name="Tettelin H."/>
            <person name="Glass J.I."/>
            <person name="Rusch D."/>
            <person name="Podicherti R."/>
            <person name="Tsui H.-C.T."/>
            <person name="Winkler M.E."/>
        </authorList>
    </citation>
    <scope>NUCLEOTIDE SEQUENCE</scope>
</reference>